<dbReference type="Gene3D" id="2.40.30.20">
    <property type="match status" value="1"/>
</dbReference>
<dbReference type="AlphaFoldDB" id="A0A418AMT6"/>
<dbReference type="PROSITE" id="PS51177">
    <property type="entry name" value="LUMAZINE_BIND"/>
    <property type="match status" value="1"/>
</dbReference>
<feature type="domain" description="Lumazine-binding" evidence="3">
    <location>
        <begin position="9"/>
        <end position="116"/>
    </location>
</feature>
<dbReference type="InterPro" id="IPR017938">
    <property type="entry name" value="Riboflavin_synthase-like_b-brl"/>
</dbReference>
<dbReference type="PANTHER" id="PTHR21098">
    <property type="entry name" value="RIBOFLAVIN SYNTHASE ALPHA CHAIN"/>
    <property type="match status" value="1"/>
</dbReference>
<evidence type="ECO:0000256" key="2">
    <source>
        <dbReference type="SAM" id="Phobius"/>
    </source>
</evidence>
<comment type="caution">
    <text evidence="4">The sequence shown here is derived from an EMBL/GenBank/DDBJ whole genome shotgun (WGS) entry which is preliminary data.</text>
</comment>
<keyword evidence="5" id="KW-1185">Reference proteome</keyword>
<dbReference type="GO" id="GO:0004746">
    <property type="term" value="F:riboflavin synthase activity"/>
    <property type="evidence" value="ECO:0007669"/>
    <property type="project" value="TreeGrafter"/>
</dbReference>
<evidence type="ECO:0000313" key="4">
    <source>
        <dbReference type="EMBL" id="RHY26066.1"/>
    </source>
</evidence>
<keyword evidence="2" id="KW-1133">Transmembrane helix</keyword>
<dbReference type="PANTHER" id="PTHR21098:SF0">
    <property type="entry name" value="RIBOFLAVIN SYNTHASE"/>
    <property type="match status" value="1"/>
</dbReference>
<keyword evidence="2" id="KW-0472">Membrane</keyword>
<protein>
    <recommendedName>
        <fullName evidence="3">Lumazine-binding domain-containing protein</fullName>
    </recommendedName>
</protein>
<accession>A0A418AMT6</accession>
<dbReference type="GO" id="GO:0009231">
    <property type="term" value="P:riboflavin biosynthetic process"/>
    <property type="evidence" value="ECO:0007669"/>
    <property type="project" value="TreeGrafter"/>
</dbReference>
<dbReference type="SUPFAM" id="SSF63380">
    <property type="entry name" value="Riboflavin synthase domain-like"/>
    <property type="match status" value="1"/>
</dbReference>
<dbReference type="InterPro" id="IPR001783">
    <property type="entry name" value="Lumazine-bd"/>
</dbReference>
<dbReference type="VEuPathDB" id="FungiDB:H310_01245"/>
<sequence>MIIVQLTTMFTGIIEEIGTVVSRVEKDGMKMWDGSVARGTVLVVRLKVALEGAYIGCSIAINGTCLTATDIDFDNGHVSFGCAPETYMTMRAQARLILDQGDVIGKYAAKSTHAFSERLESLEKTQRNTLLAAGIVGGVIGAAVALIATQR</sequence>
<dbReference type="Pfam" id="PF00677">
    <property type="entry name" value="Lum_binding"/>
    <property type="match status" value="1"/>
</dbReference>
<dbReference type="InterPro" id="IPR023366">
    <property type="entry name" value="ATP_synth_asu-like_sf"/>
</dbReference>
<feature type="transmembrane region" description="Helical" evidence="2">
    <location>
        <begin position="128"/>
        <end position="148"/>
    </location>
</feature>
<evidence type="ECO:0000259" key="3">
    <source>
        <dbReference type="PROSITE" id="PS51177"/>
    </source>
</evidence>
<reference evidence="4 5" key="1">
    <citation type="submission" date="2018-08" db="EMBL/GenBank/DDBJ databases">
        <title>Aphanomyces genome sequencing and annotation.</title>
        <authorList>
            <person name="Minardi D."/>
            <person name="Oidtmann B."/>
            <person name="Van Der Giezen M."/>
            <person name="Studholme D.J."/>
        </authorList>
    </citation>
    <scope>NUCLEOTIDE SEQUENCE [LARGE SCALE GENOMIC DNA]</scope>
    <source>
        <strain evidence="4 5">NJM0002</strain>
    </source>
</reference>
<organism evidence="4 5">
    <name type="scientific">Aphanomyces invadans</name>
    <dbReference type="NCBI Taxonomy" id="157072"/>
    <lineage>
        <taxon>Eukaryota</taxon>
        <taxon>Sar</taxon>
        <taxon>Stramenopiles</taxon>
        <taxon>Oomycota</taxon>
        <taxon>Saprolegniomycetes</taxon>
        <taxon>Saprolegniales</taxon>
        <taxon>Verrucalvaceae</taxon>
        <taxon>Aphanomyces</taxon>
    </lineage>
</organism>
<dbReference type="InterPro" id="IPR026017">
    <property type="entry name" value="Lumazine-bd_dom"/>
</dbReference>
<keyword evidence="2" id="KW-0812">Transmembrane</keyword>
<evidence type="ECO:0000313" key="5">
    <source>
        <dbReference type="Proteomes" id="UP000285060"/>
    </source>
</evidence>
<dbReference type="EMBL" id="QUSY01001097">
    <property type="protein sequence ID" value="RHY26066.1"/>
    <property type="molecule type" value="Genomic_DNA"/>
</dbReference>
<proteinExistence type="predicted"/>
<gene>
    <name evidence="4" type="ORF">DYB32_007896</name>
</gene>
<keyword evidence="1" id="KW-0677">Repeat</keyword>
<name>A0A418AMT6_9STRA</name>
<dbReference type="Proteomes" id="UP000285060">
    <property type="component" value="Unassembled WGS sequence"/>
</dbReference>
<evidence type="ECO:0000256" key="1">
    <source>
        <dbReference type="ARBA" id="ARBA00022737"/>
    </source>
</evidence>